<organism evidence="7 8">
    <name type="scientific">Steinernema hermaphroditum</name>
    <dbReference type="NCBI Taxonomy" id="289476"/>
    <lineage>
        <taxon>Eukaryota</taxon>
        <taxon>Metazoa</taxon>
        <taxon>Ecdysozoa</taxon>
        <taxon>Nematoda</taxon>
        <taxon>Chromadorea</taxon>
        <taxon>Rhabditida</taxon>
        <taxon>Tylenchina</taxon>
        <taxon>Panagrolaimomorpha</taxon>
        <taxon>Strongyloidoidea</taxon>
        <taxon>Steinernematidae</taxon>
        <taxon>Steinernema</taxon>
    </lineage>
</organism>
<comment type="caution">
    <text evidence="7">The sequence shown here is derived from an EMBL/GenBank/DDBJ whole genome shotgun (WGS) entry which is preliminary data.</text>
</comment>
<feature type="transmembrane region" description="Helical" evidence="6">
    <location>
        <begin position="21"/>
        <end position="43"/>
    </location>
</feature>
<evidence type="ECO:0000256" key="4">
    <source>
        <dbReference type="ARBA" id="ARBA00022989"/>
    </source>
</evidence>
<evidence type="ECO:0000256" key="5">
    <source>
        <dbReference type="ARBA" id="ARBA00023136"/>
    </source>
</evidence>
<dbReference type="Proteomes" id="UP001175271">
    <property type="component" value="Unassembled WGS sequence"/>
</dbReference>
<feature type="transmembrane region" description="Helical" evidence="6">
    <location>
        <begin position="49"/>
        <end position="73"/>
    </location>
</feature>
<keyword evidence="8" id="KW-1185">Reference proteome</keyword>
<keyword evidence="3 6" id="KW-0812">Transmembrane</keyword>
<comment type="subcellular location">
    <subcellularLocation>
        <location evidence="1">Membrane</location>
    </subcellularLocation>
</comment>
<dbReference type="GO" id="GO:0016020">
    <property type="term" value="C:membrane"/>
    <property type="evidence" value="ECO:0007669"/>
    <property type="project" value="UniProtKB-SubCell"/>
</dbReference>
<dbReference type="PANTHER" id="PTHR21659">
    <property type="entry name" value="HYDROPHOBIC PROTEIN RCI2 LOW TEMPERATURE AND SALT RESPONSIVE PROTEIN LTI6 -RELATED"/>
    <property type="match status" value="1"/>
</dbReference>
<keyword evidence="5 6" id="KW-0472">Membrane</keyword>
<sequence length="83" mass="9463">MSDGDITIRVVDNRPTSHEDWLKILLLVILILVFPPAAVAVQANECNVHVWVSLFLILLFVIPAYIHAVWFVFIRKPKELTIA</sequence>
<evidence type="ECO:0000256" key="6">
    <source>
        <dbReference type="SAM" id="Phobius"/>
    </source>
</evidence>
<evidence type="ECO:0000256" key="3">
    <source>
        <dbReference type="ARBA" id="ARBA00022692"/>
    </source>
</evidence>
<dbReference type="PANTHER" id="PTHR21659:SF10">
    <property type="entry name" value="PLASMA MEMBRANE PROTEOLIPID 3-RELATED"/>
    <property type="match status" value="1"/>
</dbReference>
<accession>A0AA39M9I5</accession>
<dbReference type="Pfam" id="PF01679">
    <property type="entry name" value="Pmp3"/>
    <property type="match status" value="1"/>
</dbReference>
<protein>
    <submittedName>
        <fullName evidence="7">Uncharacterized protein</fullName>
    </submittedName>
</protein>
<comment type="similarity">
    <text evidence="2">Belongs to the UPF0057 (PMP3) family.</text>
</comment>
<dbReference type="EMBL" id="JAUCMV010000001">
    <property type="protein sequence ID" value="KAK0425718.1"/>
    <property type="molecule type" value="Genomic_DNA"/>
</dbReference>
<name>A0AA39M9I5_9BILA</name>
<dbReference type="AlphaFoldDB" id="A0AA39M9I5"/>
<evidence type="ECO:0000256" key="2">
    <source>
        <dbReference type="ARBA" id="ARBA00009530"/>
    </source>
</evidence>
<proteinExistence type="inferred from homology"/>
<dbReference type="InterPro" id="IPR000612">
    <property type="entry name" value="PMP3"/>
</dbReference>
<evidence type="ECO:0000313" key="8">
    <source>
        <dbReference type="Proteomes" id="UP001175271"/>
    </source>
</evidence>
<keyword evidence="4 6" id="KW-1133">Transmembrane helix</keyword>
<evidence type="ECO:0000313" key="7">
    <source>
        <dbReference type="EMBL" id="KAK0425718.1"/>
    </source>
</evidence>
<gene>
    <name evidence="7" type="ORF">QR680_009339</name>
</gene>
<evidence type="ECO:0000256" key="1">
    <source>
        <dbReference type="ARBA" id="ARBA00004370"/>
    </source>
</evidence>
<reference evidence="7" key="1">
    <citation type="submission" date="2023-06" db="EMBL/GenBank/DDBJ databases">
        <title>Genomic analysis of the entomopathogenic nematode Steinernema hermaphroditum.</title>
        <authorList>
            <person name="Schwarz E.M."/>
            <person name="Heppert J.K."/>
            <person name="Baniya A."/>
            <person name="Schwartz H.T."/>
            <person name="Tan C.-H."/>
            <person name="Antoshechkin I."/>
            <person name="Sternberg P.W."/>
            <person name="Goodrich-Blair H."/>
            <person name="Dillman A.R."/>
        </authorList>
    </citation>
    <scope>NUCLEOTIDE SEQUENCE</scope>
    <source>
        <strain evidence="7">PS9179</strain>
        <tissue evidence="7">Whole animal</tissue>
    </source>
</reference>